<dbReference type="GeneTree" id="ENSGT00940000165359"/>
<dbReference type="InterPro" id="IPR000048">
    <property type="entry name" value="IQ_motif_EF-hand-BS"/>
</dbReference>
<dbReference type="PANTHER" id="PTHR23335">
    <property type="entry name" value="CALMODULIN-BINDING TRANSCRIPTION ACTIVATOR CAMTA"/>
    <property type="match status" value="1"/>
</dbReference>
<organism evidence="2 3">
    <name type="scientific">Ciona savignyi</name>
    <name type="common">Pacific transparent sea squirt</name>
    <dbReference type="NCBI Taxonomy" id="51511"/>
    <lineage>
        <taxon>Eukaryota</taxon>
        <taxon>Metazoa</taxon>
        <taxon>Chordata</taxon>
        <taxon>Tunicata</taxon>
        <taxon>Ascidiacea</taxon>
        <taxon>Phlebobranchia</taxon>
        <taxon>Cionidae</taxon>
        <taxon>Ciona</taxon>
    </lineage>
</organism>
<name>H2YF07_CIOSA</name>
<dbReference type="Ensembl" id="ENSCSAVT00000003963.1">
    <property type="protein sequence ID" value="ENSCSAVP00000003905.1"/>
    <property type="gene ID" value="ENSCSAVG00000002310.1"/>
</dbReference>
<proteinExistence type="predicted"/>
<dbReference type="GO" id="GO:0006357">
    <property type="term" value="P:regulation of transcription by RNA polymerase II"/>
    <property type="evidence" value="ECO:0007669"/>
    <property type="project" value="TreeGrafter"/>
</dbReference>
<evidence type="ECO:0000313" key="3">
    <source>
        <dbReference type="Proteomes" id="UP000007875"/>
    </source>
</evidence>
<dbReference type="SMART" id="SM00015">
    <property type="entry name" value="IQ"/>
    <property type="match status" value="3"/>
</dbReference>
<evidence type="ECO:0000313" key="2">
    <source>
        <dbReference type="Ensembl" id="ENSCSAVP00000003905.1"/>
    </source>
</evidence>
<dbReference type="PROSITE" id="PS50096">
    <property type="entry name" value="IQ"/>
    <property type="match status" value="1"/>
</dbReference>
<dbReference type="Pfam" id="PF00612">
    <property type="entry name" value="IQ"/>
    <property type="match status" value="2"/>
</dbReference>
<dbReference type="PANTHER" id="PTHR23335:SF1">
    <property type="entry name" value="CALMODULIN-BINDING TRANSCRIPTION ACTIVATOR, ISOFORM F"/>
    <property type="match status" value="1"/>
</dbReference>
<feature type="region of interest" description="Disordered" evidence="1">
    <location>
        <begin position="1"/>
        <end position="24"/>
    </location>
</feature>
<dbReference type="GO" id="GO:0003690">
    <property type="term" value="F:double-stranded DNA binding"/>
    <property type="evidence" value="ECO:0007669"/>
    <property type="project" value="TreeGrafter"/>
</dbReference>
<dbReference type="Gene3D" id="1.20.5.190">
    <property type="match status" value="1"/>
</dbReference>
<protein>
    <recommendedName>
        <fullName evidence="4">Calmodulin-binding transcription activator 1</fullName>
    </recommendedName>
</protein>
<dbReference type="CDD" id="cd23767">
    <property type="entry name" value="IQCD"/>
    <property type="match status" value="1"/>
</dbReference>
<reference evidence="2" key="3">
    <citation type="submission" date="2025-09" db="UniProtKB">
        <authorList>
            <consortium name="Ensembl"/>
        </authorList>
    </citation>
    <scope>IDENTIFICATION</scope>
</reference>
<dbReference type="AlphaFoldDB" id="H2YF07"/>
<evidence type="ECO:0008006" key="4">
    <source>
        <dbReference type="Google" id="ProtNLM"/>
    </source>
</evidence>
<dbReference type="GO" id="GO:0005634">
    <property type="term" value="C:nucleus"/>
    <property type="evidence" value="ECO:0007669"/>
    <property type="project" value="TreeGrafter"/>
</dbReference>
<reference evidence="3" key="1">
    <citation type="submission" date="2003-08" db="EMBL/GenBank/DDBJ databases">
        <authorList>
            <person name="Birren B."/>
            <person name="Nusbaum C."/>
            <person name="Abebe A."/>
            <person name="Abouelleil A."/>
            <person name="Adekoya E."/>
            <person name="Ait-zahra M."/>
            <person name="Allen N."/>
            <person name="Allen T."/>
            <person name="An P."/>
            <person name="Anderson M."/>
            <person name="Anderson S."/>
            <person name="Arachchi H."/>
            <person name="Armbruster J."/>
            <person name="Bachantsang P."/>
            <person name="Baldwin J."/>
            <person name="Barry A."/>
            <person name="Bayul T."/>
            <person name="Blitshsteyn B."/>
            <person name="Bloom T."/>
            <person name="Blye J."/>
            <person name="Boguslavskiy L."/>
            <person name="Borowsky M."/>
            <person name="Boukhgalter B."/>
            <person name="Brunache A."/>
            <person name="Butler J."/>
            <person name="Calixte N."/>
            <person name="Calvo S."/>
            <person name="Camarata J."/>
            <person name="Campo K."/>
            <person name="Chang J."/>
            <person name="Cheshatsang Y."/>
            <person name="Citroen M."/>
            <person name="Collymore A."/>
            <person name="Considine T."/>
            <person name="Cook A."/>
            <person name="Cooke P."/>
            <person name="Corum B."/>
            <person name="Cuomo C."/>
            <person name="David R."/>
            <person name="Dawoe T."/>
            <person name="Degray S."/>
            <person name="Dodge S."/>
            <person name="Dooley K."/>
            <person name="Dorje P."/>
            <person name="Dorjee K."/>
            <person name="Dorris L."/>
            <person name="Duffey N."/>
            <person name="Dupes A."/>
            <person name="Elkins T."/>
            <person name="Engels R."/>
            <person name="Erickson J."/>
            <person name="Farina A."/>
            <person name="Faro S."/>
            <person name="Ferreira P."/>
            <person name="Fischer H."/>
            <person name="Fitzgerald M."/>
            <person name="Foley K."/>
            <person name="Gage D."/>
            <person name="Galagan J."/>
            <person name="Gearin G."/>
            <person name="Gnerre S."/>
            <person name="Gnirke A."/>
            <person name="Goyette A."/>
            <person name="Graham J."/>
            <person name="Grandbois E."/>
            <person name="Gyaltsen K."/>
            <person name="Hafez N."/>
            <person name="Hagopian D."/>
            <person name="Hagos B."/>
            <person name="Hall J."/>
            <person name="Hatcher B."/>
            <person name="Heller A."/>
            <person name="Higgins H."/>
            <person name="Honan T."/>
            <person name="Horn A."/>
            <person name="Houde N."/>
            <person name="Hughes L."/>
            <person name="Hulme W."/>
            <person name="Husby E."/>
            <person name="Iliev I."/>
            <person name="Jaffe D."/>
            <person name="Jones C."/>
            <person name="Kamal M."/>
            <person name="Kamat A."/>
            <person name="Kamvysselis M."/>
            <person name="Karlsson E."/>
            <person name="Kells C."/>
            <person name="Kieu A."/>
            <person name="Kisner P."/>
            <person name="Kodira C."/>
            <person name="Kulbokas E."/>
            <person name="Labutti K."/>
            <person name="Lama D."/>
            <person name="Landers T."/>
            <person name="Leger J."/>
            <person name="Levine S."/>
            <person name="Lewis D."/>
            <person name="Lewis T."/>
            <person name="Lindblad-toh K."/>
            <person name="Liu X."/>
            <person name="Lokyitsang T."/>
            <person name="Lokyitsang Y."/>
            <person name="Lucien O."/>
            <person name="Lui A."/>
            <person name="Ma L.J."/>
            <person name="Mabbitt R."/>
            <person name="Macdonald J."/>
            <person name="Maclean C."/>
            <person name="Major J."/>
            <person name="Manning J."/>
            <person name="Marabella R."/>
            <person name="Maru K."/>
            <person name="Matthews C."/>
            <person name="Mauceli E."/>
            <person name="Mccarthy M."/>
            <person name="Mcdonough S."/>
            <person name="Mcghee T."/>
            <person name="Meldrim J."/>
            <person name="Meneus L."/>
            <person name="Mesirov J."/>
            <person name="Mihalev A."/>
            <person name="Mihova T."/>
            <person name="Mikkelsen T."/>
            <person name="Mlenga V."/>
            <person name="Moru K."/>
            <person name="Mozes J."/>
            <person name="Mulrain L."/>
            <person name="Munson G."/>
            <person name="Naylor J."/>
            <person name="Newes C."/>
            <person name="Nguyen C."/>
            <person name="Nguyen N."/>
            <person name="Nguyen T."/>
            <person name="Nicol R."/>
            <person name="Nielsen C."/>
            <person name="Nizzari M."/>
            <person name="Norbu C."/>
            <person name="Norbu N."/>
            <person name="O'donnell P."/>
            <person name="Okoawo O."/>
            <person name="O'leary S."/>
            <person name="Omotosho B."/>
            <person name="O'neill K."/>
            <person name="Osman S."/>
            <person name="Parker S."/>
            <person name="Perrin D."/>
            <person name="Phunkhang P."/>
            <person name="Piqani B."/>
            <person name="Purcell S."/>
            <person name="Rachupka T."/>
            <person name="Ramasamy U."/>
            <person name="Rameau R."/>
            <person name="Ray V."/>
            <person name="Raymond C."/>
            <person name="Retta R."/>
            <person name="Richardson S."/>
            <person name="Rise C."/>
            <person name="Rodriguez J."/>
            <person name="Rogers J."/>
            <person name="Rogov P."/>
            <person name="Rutman M."/>
            <person name="Schupbach R."/>
            <person name="Seaman C."/>
            <person name="Settipalli S."/>
            <person name="Sharpe T."/>
            <person name="Sheridan J."/>
            <person name="Sherpa N."/>
            <person name="Shi J."/>
            <person name="Smirnov S."/>
            <person name="Smith C."/>
            <person name="Sougnez C."/>
            <person name="Spencer B."/>
            <person name="Stalker J."/>
            <person name="Stange-thomann N."/>
            <person name="Stavropoulos S."/>
            <person name="Stetson K."/>
            <person name="Stone C."/>
            <person name="Stone S."/>
            <person name="Stubbs M."/>
            <person name="Talamas J."/>
            <person name="Tchuinga P."/>
            <person name="Tenzing P."/>
            <person name="Tesfaye S."/>
            <person name="Theodore J."/>
            <person name="Thoulutsang Y."/>
            <person name="Topham K."/>
            <person name="Towey S."/>
            <person name="Tsamla T."/>
            <person name="Tsomo N."/>
            <person name="Vallee D."/>
            <person name="Vassiliev H."/>
            <person name="Venkataraman V."/>
            <person name="Vinson J."/>
            <person name="Vo A."/>
            <person name="Wade C."/>
            <person name="Wang S."/>
            <person name="Wangchuk T."/>
            <person name="Wangdi T."/>
            <person name="Whittaker C."/>
            <person name="Wilkinson J."/>
            <person name="Wu Y."/>
            <person name="Wyman D."/>
            <person name="Yadav S."/>
            <person name="Yang S."/>
            <person name="Yang X."/>
            <person name="Yeager S."/>
            <person name="Yee E."/>
            <person name="Young G."/>
            <person name="Zainoun J."/>
            <person name="Zembeck L."/>
            <person name="Zimmer A."/>
            <person name="Zody M."/>
            <person name="Lander E."/>
        </authorList>
    </citation>
    <scope>NUCLEOTIDE SEQUENCE [LARGE SCALE GENOMIC DNA]</scope>
</reference>
<keyword evidence="3" id="KW-1185">Reference proteome</keyword>
<sequence length="272" mass="31663">MDDPSSPAENSPPPLFPTDGAETRQVDHPMCCGSYFRPKDGNMTLIAEQILESTSNANKASEDLSLRSLPKFVTSRCGSGKNNQPLQRDAESVMNWSEFLQLPPNSRVNENHLNSLRLTDQEHRQLNFAAKTVLLAYNKDRLTFSGHELRASLLIQHCYRKFHMFATCKKMNEAAVLIQSKFRSYQEQKRFQRSRHAAILIQSFYRSYKHTRTFEKCTDQPSSVQLIEEALRCHLTKRKQHQAARKIQRFLRRCHYRQHEGDHISPHERFTC</sequence>
<dbReference type="InterPro" id="IPR027417">
    <property type="entry name" value="P-loop_NTPase"/>
</dbReference>
<reference evidence="2" key="2">
    <citation type="submission" date="2025-08" db="UniProtKB">
        <authorList>
            <consortium name="Ensembl"/>
        </authorList>
    </citation>
    <scope>IDENTIFICATION</scope>
</reference>
<dbReference type="Proteomes" id="UP000007875">
    <property type="component" value="Unassembled WGS sequence"/>
</dbReference>
<dbReference type="HOGENOM" id="CLU_1022913_0_0_1"/>
<accession>H2YF07</accession>
<dbReference type="SUPFAM" id="SSF52540">
    <property type="entry name" value="P-loop containing nucleoside triphosphate hydrolases"/>
    <property type="match status" value="1"/>
</dbReference>
<evidence type="ECO:0000256" key="1">
    <source>
        <dbReference type="SAM" id="MobiDB-lite"/>
    </source>
</evidence>
<dbReference type="GO" id="GO:0003712">
    <property type="term" value="F:transcription coregulator activity"/>
    <property type="evidence" value="ECO:0007669"/>
    <property type="project" value="TreeGrafter"/>
</dbReference>
<dbReference type="FunFam" id="1.20.5.190:FF:000004">
    <property type="entry name" value="calmodulin-binding transcription activator 2 isoform X1"/>
    <property type="match status" value="1"/>
</dbReference>